<dbReference type="EMBL" id="CP071444">
    <property type="protein sequence ID" value="QSX09153.1"/>
    <property type="molecule type" value="Genomic_DNA"/>
</dbReference>
<feature type="domain" description="RsgI N-terminal anti-sigma" evidence="8">
    <location>
        <begin position="1"/>
        <end position="47"/>
    </location>
</feature>
<dbReference type="Proteomes" id="UP000663499">
    <property type="component" value="Chromosome"/>
</dbReference>
<evidence type="ECO:0000256" key="2">
    <source>
        <dbReference type="ARBA" id="ARBA00022475"/>
    </source>
</evidence>
<evidence type="ECO:0000256" key="4">
    <source>
        <dbReference type="ARBA" id="ARBA00022989"/>
    </source>
</evidence>
<evidence type="ECO:0000256" key="6">
    <source>
        <dbReference type="SAM" id="MobiDB-lite"/>
    </source>
</evidence>
<evidence type="ECO:0000259" key="8">
    <source>
        <dbReference type="PROSITE" id="PS51849"/>
    </source>
</evidence>
<evidence type="ECO:0000256" key="7">
    <source>
        <dbReference type="SAM" id="Phobius"/>
    </source>
</evidence>
<feature type="region of interest" description="Disordered" evidence="6">
    <location>
        <begin position="228"/>
        <end position="331"/>
    </location>
</feature>
<proteinExistence type="predicted"/>
<evidence type="ECO:0000313" key="9">
    <source>
        <dbReference type="EMBL" id="QSX09153.1"/>
    </source>
</evidence>
<evidence type="ECO:0000256" key="3">
    <source>
        <dbReference type="ARBA" id="ARBA00022692"/>
    </source>
</evidence>
<reference evidence="9" key="1">
    <citation type="submission" date="2021-03" db="EMBL/GenBank/DDBJ databases">
        <title>Alkalibacter marinus sp. nov., isolated from tidal flat sediment.</title>
        <authorList>
            <person name="Namirimu T."/>
            <person name="Yang J.-A."/>
            <person name="Yang S.-H."/>
            <person name="Kim Y.-J."/>
            <person name="Kwon K.K."/>
        </authorList>
    </citation>
    <scope>NUCLEOTIDE SEQUENCE</scope>
    <source>
        <strain evidence="9">ES005</strain>
    </source>
</reference>
<dbReference type="InterPro" id="IPR024449">
    <property type="entry name" value="Anti-sigma_RsgI_N"/>
</dbReference>
<evidence type="ECO:0000256" key="5">
    <source>
        <dbReference type="ARBA" id="ARBA00023136"/>
    </source>
</evidence>
<keyword evidence="3 7" id="KW-0812">Transmembrane</keyword>
<organism evidence="9 10">
    <name type="scientific">Alkalibacter rhizosphaerae</name>
    <dbReference type="NCBI Taxonomy" id="2815577"/>
    <lineage>
        <taxon>Bacteria</taxon>
        <taxon>Bacillati</taxon>
        <taxon>Bacillota</taxon>
        <taxon>Clostridia</taxon>
        <taxon>Eubacteriales</taxon>
        <taxon>Eubacteriaceae</taxon>
        <taxon>Alkalibacter</taxon>
    </lineage>
</organism>
<dbReference type="GO" id="GO:0005886">
    <property type="term" value="C:plasma membrane"/>
    <property type="evidence" value="ECO:0007669"/>
    <property type="project" value="UniProtKB-SubCell"/>
</dbReference>
<feature type="transmembrane region" description="Helical" evidence="7">
    <location>
        <begin position="45"/>
        <end position="66"/>
    </location>
</feature>
<dbReference type="Pfam" id="PF23750">
    <property type="entry name" value="RsgI_M"/>
    <property type="match status" value="1"/>
</dbReference>
<gene>
    <name evidence="9" type="ORF">J0B03_03530</name>
</gene>
<keyword evidence="2" id="KW-1003">Cell membrane</keyword>
<comment type="subcellular location">
    <subcellularLocation>
        <location evidence="1">Cell membrane</location>
        <topology evidence="1">Single-pass membrane protein</topology>
    </subcellularLocation>
</comment>
<dbReference type="PROSITE" id="PS51849">
    <property type="entry name" value="RSGI_N"/>
    <property type="match status" value="1"/>
</dbReference>
<dbReference type="AlphaFoldDB" id="A0A974XIT5"/>
<evidence type="ECO:0000256" key="1">
    <source>
        <dbReference type="ARBA" id="ARBA00004162"/>
    </source>
</evidence>
<keyword evidence="10" id="KW-1185">Reference proteome</keyword>
<dbReference type="KEGG" id="alka:J0B03_03530"/>
<name>A0A974XIT5_9FIRM</name>
<feature type="compositionally biased region" description="Low complexity" evidence="6">
    <location>
        <begin position="294"/>
        <end position="317"/>
    </location>
</feature>
<sequence length="331" mass="36267">MKAVVVEKKKNQVVVLKDDGTFAHVAGDKYQVGDVMDMKSTSKGFGWKGALVSAAAMLLLVFGVGAKVYTTPAYYVSLDVNPGIVFEVNRFERVIGFEGQNDDGDMVLQQLKLKNKSADEAIRMTVEKINEEGYFGENEMIYLATLSKDEEKAARLSGKLENAVEEEVEENGVKAEVSAGLLGYDMVQKARELGITPGKLNIIVNVLGQEPSQENMDSSIKELMSKYKDRGNSADAPGQNKPEKTTGKPETTPGNGPPAKTPPVIEQEQQQNQDQNREQIMDPQGDMEQEQNQEQEQNGLLDEQQNQENNANGESNDAPLAPESTPAPDEL</sequence>
<dbReference type="InterPro" id="IPR055431">
    <property type="entry name" value="RsgI_M"/>
</dbReference>
<keyword evidence="5 7" id="KW-0472">Membrane</keyword>
<dbReference type="RefSeq" id="WP_207300492.1">
    <property type="nucleotide sequence ID" value="NZ_CP071444.1"/>
</dbReference>
<keyword evidence="4 7" id="KW-1133">Transmembrane helix</keyword>
<protein>
    <recommendedName>
        <fullName evidence="8">RsgI N-terminal anti-sigma domain-containing protein</fullName>
    </recommendedName>
</protein>
<accession>A0A974XIT5</accession>
<evidence type="ECO:0000313" key="10">
    <source>
        <dbReference type="Proteomes" id="UP000663499"/>
    </source>
</evidence>